<proteinExistence type="predicted"/>
<evidence type="ECO:0000256" key="1">
    <source>
        <dbReference type="SAM" id="MobiDB-lite"/>
    </source>
</evidence>
<feature type="region of interest" description="Disordered" evidence="1">
    <location>
        <begin position="60"/>
        <end position="83"/>
    </location>
</feature>
<name>A0A0F9AN21_9ZZZZ</name>
<organism evidence="2">
    <name type="scientific">marine sediment metagenome</name>
    <dbReference type="NCBI Taxonomy" id="412755"/>
    <lineage>
        <taxon>unclassified sequences</taxon>
        <taxon>metagenomes</taxon>
        <taxon>ecological metagenomes</taxon>
    </lineage>
</organism>
<gene>
    <name evidence="2" type="ORF">LCGC14_2552680</name>
</gene>
<reference evidence="2" key="1">
    <citation type="journal article" date="2015" name="Nature">
        <title>Complex archaea that bridge the gap between prokaryotes and eukaryotes.</title>
        <authorList>
            <person name="Spang A."/>
            <person name="Saw J.H."/>
            <person name="Jorgensen S.L."/>
            <person name="Zaremba-Niedzwiedzka K."/>
            <person name="Martijn J."/>
            <person name="Lind A.E."/>
            <person name="van Eijk R."/>
            <person name="Schleper C."/>
            <person name="Guy L."/>
            <person name="Ettema T.J."/>
        </authorList>
    </citation>
    <scope>NUCLEOTIDE SEQUENCE</scope>
</reference>
<evidence type="ECO:0000313" key="2">
    <source>
        <dbReference type="EMBL" id="KKL10755.1"/>
    </source>
</evidence>
<feature type="non-terminal residue" evidence="2">
    <location>
        <position position="1"/>
    </location>
</feature>
<feature type="compositionally biased region" description="Basic residues" evidence="1">
    <location>
        <begin position="63"/>
        <end position="76"/>
    </location>
</feature>
<dbReference type="EMBL" id="LAZR01041932">
    <property type="protein sequence ID" value="KKL10755.1"/>
    <property type="molecule type" value="Genomic_DNA"/>
</dbReference>
<sequence length="83" mass="9766">GFEFTTENIKDERLEYRKDILQPWHNGVLSKEYVEEYGTTGIEATKKQVKNAKYTYKGNKGWWNRHKSKGGRKGRKSQNVLDT</sequence>
<comment type="caution">
    <text evidence="2">The sequence shown here is derived from an EMBL/GenBank/DDBJ whole genome shotgun (WGS) entry which is preliminary data.</text>
</comment>
<protein>
    <submittedName>
        <fullName evidence="2">Uncharacterized protein</fullName>
    </submittedName>
</protein>
<dbReference type="AlphaFoldDB" id="A0A0F9AN21"/>
<accession>A0A0F9AN21</accession>